<organism evidence="2 3">
    <name type="scientific">Coleophoma crateriformis</name>
    <dbReference type="NCBI Taxonomy" id="565419"/>
    <lineage>
        <taxon>Eukaryota</taxon>
        <taxon>Fungi</taxon>
        <taxon>Dikarya</taxon>
        <taxon>Ascomycota</taxon>
        <taxon>Pezizomycotina</taxon>
        <taxon>Leotiomycetes</taxon>
        <taxon>Helotiales</taxon>
        <taxon>Dermateaceae</taxon>
        <taxon>Coleophoma</taxon>
    </lineage>
</organism>
<feature type="region of interest" description="Disordered" evidence="1">
    <location>
        <begin position="41"/>
        <end position="195"/>
    </location>
</feature>
<proteinExistence type="predicted"/>
<dbReference type="EMBL" id="PDLN01000021">
    <property type="protein sequence ID" value="RDW58515.1"/>
    <property type="molecule type" value="Genomic_DNA"/>
</dbReference>
<dbReference type="OrthoDB" id="10439403at2759"/>
<name>A0A3D8Q9J6_9HELO</name>
<accession>A0A3D8Q9J6</accession>
<reference evidence="2 3" key="1">
    <citation type="journal article" date="2018" name="IMA Fungus">
        <title>IMA Genome-F 9: Draft genome sequence of Annulohypoxylon stygium, Aspergillus mulundensis, Berkeleyomyces basicola (syn. Thielaviopsis basicola), Ceratocystis smalleyi, two Cercospora beticola strains, Coleophoma cylindrospora, Fusarium fracticaudum, Phialophora cf. hyalina, and Morchella septimelata.</title>
        <authorList>
            <person name="Wingfield B.D."/>
            <person name="Bills G.F."/>
            <person name="Dong Y."/>
            <person name="Huang W."/>
            <person name="Nel W.J."/>
            <person name="Swalarsk-Parry B.S."/>
            <person name="Vaghefi N."/>
            <person name="Wilken P.M."/>
            <person name="An Z."/>
            <person name="de Beer Z.W."/>
            <person name="De Vos L."/>
            <person name="Chen L."/>
            <person name="Duong T.A."/>
            <person name="Gao Y."/>
            <person name="Hammerbacher A."/>
            <person name="Kikkert J.R."/>
            <person name="Li Y."/>
            <person name="Li H."/>
            <person name="Li K."/>
            <person name="Li Q."/>
            <person name="Liu X."/>
            <person name="Ma X."/>
            <person name="Naidoo K."/>
            <person name="Pethybridge S.J."/>
            <person name="Sun J."/>
            <person name="Steenkamp E.T."/>
            <person name="van der Nest M.A."/>
            <person name="van Wyk S."/>
            <person name="Wingfield M.J."/>
            <person name="Xiong C."/>
            <person name="Yue Q."/>
            <person name="Zhang X."/>
        </authorList>
    </citation>
    <scope>NUCLEOTIDE SEQUENCE [LARGE SCALE GENOMIC DNA]</scope>
    <source>
        <strain evidence="2 3">BP5796</strain>
    </source>
</reference>
<sequence>MKDINSPDVSEVLPQATTYWSKVSKRVSSFIVGPRSMYASSISGVDNPFEYSNYLSQKKPNKKNSSPDDDMECEETKVVILRKPVQTKKDEKGSFTKEEERSLPRASTATFGQNDIDNDTKCPPAEFESSVSTLSKKGIESQERTMRNTRSSLELHTVVGSSPNLSGLAGTKSGKVRPKSEVTPVPALNKSRGSY</sequence>
<protein>
    <submittedName>
        <fullName evidence="2">Uncharacterized protein</fullName>
    </submittedName>
</protein>
<comment type="caution">
    <text evidence="2">The sequence shown here is derived from an EMBL/GenBank/DDBJ whole genome shotgun (WGS) entry which is preliminary data.</text>
</comment>
<keyword evidence="3" id="KW-1185">Reference proteome</keyword>
<evidence type="ECO:0000313" key="3">
    <source>
        <dbReference type="Proteomes" id="UP000256328"/>
    </source>
</evidence>
<feature type="compositionally biased region" description="Polar residues" evidence="1">
    <location>
        <begin position="148"/>
        <end position="165"/>
    </location>
</feature>
<feature type="compositionally biased region" description="Polar residues" evidence="1">
    <location>
        <begin position="105"/>
        <end position="115"/>
    </location>
</feature>
<evidence type="ECO:0000313" key="2">
    <source>
        <dbReference type="EMBL" id="RDW58515.1"/>
    </source>
</evidence>
<dbReference type="AlphaFoldDB" id="A0A3D8Q9J6"/>
<dbReference type="Proteomes" id="UP000256328">
    <property type="component" value="Unassembled WGS sequence"/>
</dbReference>
<feature type="compositionally biased region" description="Basic and acidic residues" evidence="1">
    <location>
        <begin position="87"/>
        <end position="103"/>
    </location>
</feature>
<feature type="compositionally biased region" description="Basic and acidic residues" evidence="1">
    <location>
        <begin position="137"/>
        <end position="146"/>
    </location>
</feature>
<gene>
    <name evidence="2" type="ORF">BP5796_12445</name>
</gene>
<evidence type="ECO:0000256" key="1">
    <source>
        <dbReference type="SAM" id="MobiDB-lite"/>
    </source>
</evidence>